<dbReference type="FunFam" id="1.10.3810.10:FF:000001">
    <property type="entry name" value="Penicillin-binding protein 1A"/>
    <property type="match status" value="1"/>
</dbReference>
<keyword evidence="11" id="KW-0573">Peptidoglycan synthesis</keyword>
<feature type="domain" description="Penicillin-binding protein transpeptidase" evidence="19">
    <location>
        <begin position="346"/>
        <end position="618"/>
    </location>
</feature>
<keyword evidence="9" id="KW-0378">Hydrolase</keyword>
<evidence type="ECO:0000256" key="16">
    <source>
        <dbReference type="ARBA" id="ARBA00034000"/>
    </source>
</evidence>
<dbReference type="GO" id="GO:0071555">
    <property type="term" value="P:cell wall organization"/>
    <property type="evidence" value="ECO:0007669"/>
    <property type="project" value="UniProtKB-KW"/>
</dbReference>
<evidence type="ECO:0000313" key="22">
    <source>
        <dbReference type="Proteomes" id="UP000192527"/>
    </source>
</evidence>
<evidence type="ECO:0000256" key="12">
    <source>
        <dbReference type="ARBA" id="ARBA00022989"/>
    </source>
</evidence>
<evidence type="ECO:0000259" key="20">
    <source>
        <dbReference type="Pfam" id="PF00912"/>
    </source>
</evidence>
<evidence type="ECO:0000256" key="14">
    <source>
        <dbReference type="ARBA" id="ARBA00023268"/>
    </source>
</evidence>
<evidence type="ECO:0000256" key="10">
    <source>
        <dbReference type="ARBA" id="ARBA00022960"/>
    </source>
</evidence>
<keyword evidence="22" id="KW-1185">Reference proteome</keyword>
<keyword evidence="8 18" id="KW-0812">Transmembrane</keyword>
<comment type="similarity">
    <text evidence="1">In the C-terminal section; belongs to the transpeptidase family.</text>
</comment>
<keyword evidence="6" id="KW-0328">Glycosyltransferase</keyword>
<dbReference type="Pfam" id="PF00905">
    <property type="entry name" value="Transpeptidase"/>
    <property type="match status" value="1"/>
</dbReference>
<dbReference type="AlphaFoldDB" id="A0A1W5ZXU7"/>
<organism evidence="21 22">
    <name type="scientific">Halobacillus mangrovi</name>
    <dbReference type="NCBI Taxonomy" id="402384"/>
    <lineage>
        <taxon>Bacteria</taxon>
        <taxon>Bacillati</taxon>
        <taxon>Bacillota</taxon>
        <taxon>Bacilli</taxon>
        <taxon>Bacillales</taxon>
        <taxon>Bacillaceae</taxon>
        <taxon>Halobacillus</taxon>
    </lineage>
</organism>
<dbReference type="NCBIfam" id="TIGR02074">
    <property type="entry name" value="PBP_1a_fam"/>
    <property type="match status" value="1"/>
</dbReference>
<accession>A0A1W5ZXU7</accession>
<keyword evidence="7" id="KW-0808">Transferase</keyword>
<evidence type="ECO:0000256" key="2">
    <source>
        <dbReference type="ARBA" id="ARBA00007739"/>
    </source>
</evidence>
<dbReference type="STRING" id="402384.HM131_15065"/>
<dbReference type="Proteomes" id="UP000192527">
    <property type="component" value="Chromosome"/>
</dbReference>
<feature type="transmembrane region" description="Helical" evidence="18">
    <location>
        <begin position="35"/>
        <end position="62"/>
    </location>
</feature>
<protein>
    <submittedName>
        <fullName evidence="21">Penicillin-binding protein</fullName>
    </submittedName>
</protein>
<evidence type="ECO:0000256" key="3">
    <source>
        <dbReference type="ARBA" id="ARBA00022475"/>
    </source>
</evidence>
<keyword evidence="5" id="KW-0645">Protease</keyword>
<dbReference type="Pfam" id="PF00912">
    <property type="entry name" value="Transgly"/>
    <property type="match status" value="1"/>
</dbReference>
<keyword evidence="15" id="KW-0961">Cell wall biogenesis/degradation</keyword>
<dbReference type="GO" id="GO:0008658">
    <property type="term" value="F:penicillin binding"/>
    <property type="evidence" value="ECO:0007669"/>
    <property type="project" value="InterPro"/>
</dbReference>
<evidence type="ECO:0000259" key="19">
    <source>
        <dbReference type="Pfam" id="PF00905"/>
    </source>
</evidence>
<evidence type="ECO:0000256" key="9">
    <source>
        <dbReference type="ARBA" id="ARBA00022801"/>
    </source>
</evidence>
<sequence length="740" mass="82741">MEGASLKESFRKDAQELNIKEYIKRLPSWTKHLKWPGIIVGALMLLTIIGYATIVFGGRFVVEQKDLVLDEMTTVETKDGEVVERIYTKNRKIVPIDQIPEHVRNAFIAIEDSRFYDHSGVDLKSIARAVYKDIIAMEKVEGGSTITQQLAKNLFLSNDKTWMRKTKEVMAAKYLERKYTKEEILELYLNRIYFGEGAYGIEAASQHYFNVSVSDLTVPQAALLAGLPKAPNSYSPFDHPEESKQRRNVVLARMAATGVLDTDEMISFQGSTLGTERKDESEETWSNSYVDLVIDEAAEKYHISREELKRGGYRIVVEMDPAIQRIAADQMKNGEFVPASQGQAEGAFTLMDHKSGALVAAVGGRDFKHGDVNRVKTKHQPASVIKPLAVYGPALMNDNYDPFTLLSDSRQSFAGNFNPSNYNDEYEGEVSLYEALVESKNVSAVWLLDKIGINYSKEYLSKLGLPTEDKGLAIALGGLSKGYSPLQLTEAYRSFAQQGKRVEGYTIRQIENRDGEIIHEHKLEEKEVFNKQTAWYMTEMLQTTVEEGTASAGNYPKALAGKTGTSQLASGKGNSNVWFAGYTPEYVGVVWMGYDRAEEEQWLEGGSSYPTRMMKDILSKVDQQKNLTASFSKPEGVESLPEPIDLPVVNDLEGKLTLSGLALLRGTLEWTPSSDQRVVYRIYREEEGEDVNVGEVTGKGSYKVSAFGIFDQTTYYVVPYDPLTGAEGKPSNSVTLRWDL</sequence>
<evidence type="ECO:0000256" key="17">
    <source>
        <dbReference type="ARBA" id="ARBA00049902"/>
    </source>
</evidence>
<keyword evidence="13 18" id="KW-0472">Membrane</keyword>
<dbReference type="GO" id="GO:0008955">
    <property type="term" value="F:peptidoglycan glycosyltransferase activity"/>
    <property type="evidence" value="ECO:0007669"/>
    <property type="project" value="UniProtKB-EC"/>
</dbReference>
<dbReference type="InterPro" id="IPR001264">
    <property type="entry name" value="Glyco_trans_51"/>
</dbReference>
<dbReference type="InterPro" id="IPR050396">
    <property type="entry name" value="Glycosyltr_51/Transpeptidase"/>
</dbReference>
<dbReference type="GO" id="GO:0006508">
    <property type="term" value="P:proteolysis"/>
    <property type="evidence" value="ECO:0007669"/>
    <property type="project" value="UniProtKB-KW"/>
</dbReference>
<feature type="domain" description="Glycosyl transferase family 51" evidence="20">
    <location>
        <begin position="80"/>
        <end position="254"/>
    </location>
</feature>
<dbReference type="GO" id="GO:0008360">
    <property type="term" value="P:regulation of cell shape"/>
    <property type="evidence" value="ECO:0007669"/>
    <property type="project" value="UniProtKB-KW"/>
</dbReference>
<comment type="catalytic activity">
    <reaction evidence="17">
        <text>[GlcNAc-(1-&gt;4)-Mur2Ac(oyl-L-Ala-gamma-D-Glu-L-Lys-D-Ala-D-Ala)](n)-di-trans,octa-cis-undecaprenyl diphosphate + beta-D-GlcNAc-(1-&gt;4)-Mur2Ac(oyl-L-Ala-gamma-D-Glu-L-Lys-D-Ala-D-Ala)-di-trans,octa-cis-undecaprenyl diphosphate = [GlcNAc-(1-&gt;4)-Mur2Ac(oyl-L-Ala-gamma-D-Glu-L-Lys-D-Ala-D-Ala)](n+1)-di-trans,octa-cis-undecaprenyl diphosphate + di-trans,octa-cis-undecaprenyl diphosphate + H(+)</text>
        <dbReference type="Rhea" id="RHEA:23708"/>
        <dbReference type="Rhea" id="RHEA-COMP:9602"/>
        <dbReference type="Rhea" id="RHEA-COMP:9603"/>
        <dbReference type="ChEBI" id="CHEBI:15378"/>
        <dbReference type="ChEBI" id="CHEBI:58405"/>
        <dbReference type="ChEBI" id="CHEBI:60033"/>
        <dbReference type="ChEBI" id="CHEBI:78435"/>
        <dbReference type="EC" id="2.4.99.28"/>
    </reaction>
</comment>
<evidence type="ECO:0000256" key="18">
    <source>
        <dbReference type="SAM" id="Phobius"/>
    </source>
</evidence>
<dbReference type="GO" id="GO:0009252">
    <property type="term" value="P:peptidoglycan biosynthetic process"/>
    <property type="evidence" value="ECO:0007669"/>
    <property type="project" value="UniProtKB-KW"/>
</dbReference>
<dbReference type="SUPFAM" id="SSF53955">
    <property type="entry name" value="Lysozyme-like"/>
    <property type="match status" value="1"/>
</dbReference>
<dbReference type="InterPro" id="IPR012338">
    <property type="entry name" value="Beta-lactam/transpept-like"/>
</dbReference>
<evidence type="ECO:0000256" key="15">
    <source>
        <dbReference type="ARBA" id="ARBA00023316"/>
    </source>
</evidence>
<evidence type="ECO:0000256" key="13">
    <source>
        <dbReference type="ARBA" id="ARBA00023136"/>
    </source>
</evidence>
<name>A0A1W5ZXU7_9BACI</name>
<keyword evidence="4" id="KW-0121">Carboxypeptidase</keyword>
<evidence type="ECO:0000256" key="5">
    <source>
        <dbReference type="ARBA" id="ARBA00022670"/>
    </source>
</evidence>
<evidence type="ECO:0000256" key="8">
    <source>
        <dbReference type="ARBA" id="ARBA00022692"/>
    </source>
</evidence>
<evidence type="ECO:0000256" key="7">
    <source>
        <dbReference type="ARBA" id="ARBA00022679"/>
    </source>
</evidence>
<dbReference type="EMBL" id="CP020772">
    <property type="protein sequence ID" value="ARI78089.1"/>
    <property type="molecule type" value="Genomic_DNA"/>
</dbReference>
<evidence type="ECO:0000256" key="4">
    <source>
        <dbReference type="ARBA" id="ARBA00022645"/>
    </source>
</evidence>
<gene>
    <name evidence="21" type="ORF">HM131_15065</name>
</gene>
<proteinExistence type="inferred from homology"/>
<dbReference type="SUPFAM" id="SSF56601">
    <property type="entry name" value="beta-lactamase/transpeptidase-like"/>
    <property type="match status" value="1"/>
</dbReference>
<dbReference type="KEGG" id="hmn:HM131_15065"/>
<dbReference type="InterPro" id="IPR023346">
    <property type="entry name" value="Lysozyme-like_dom_sf"/>
</dbReference>
<evidence type="ECO:0000313" key="21">
    <source>
        <dbReference type="EMBL" id="ARI78089.1"/>
    </source>
</evidence>
<evidence type="ECO:0000256" key="1">
    <source>
        <dbReference type="ARBA" id="ARBA00007090"/>
    </source>
</evidence>
<comment type="catalytic activity">
    <reaction evidence="16">
        <text>Preferential cleavage: (Ac)2-L-Lys-D-Ala-|-D-Ala. Also transpeptidation of peptidyl-alanyl moieties that are N-acyl substituents of D-alanine.</text>
        <dbReference type="EC" id="3.4.16.4"/>
    </reaction>
</comment>
<keyword evidence="3" id="KW-1003">Cell membrane</keyword>
<comment type="similarity">
    <text evidence="2">In the N-terminal section; belongs to the glycosyltransferase 51 family.</text>
</comment>
<dbReference type="InterPro" id="IPR001460">
    <property type="entry name" value="PCN-bd_Tpept"/>
</dbReference>
<reference evidence="21 22" key="1">
    <citation type="submission" date="2017-04" db="EMBL/GenBank/DDBJ databases">
        <title>The whole genome sequencing and assembly of Halobacillus mangrovi strain.</title>
        <authorList>
            <person name="Lee S.-J."/>
            <person name="Park M.-K."/>
            <person name="Kim J.-Y."/>
            <person name="Lee Y.-J."/>
            <person name="Yi H."/>
            <person name="Bahn Y.-S."/>
            <person name="Kim J.F."/>
            <person name="Lee D.-W."/>
        </authorList>
    </citation>
    <scope>NUCLEOTIDE SEQUENCE [LARGE SCALE GENOMIC DNA]</scope>
    <source>
        <strain evidence="21 22">KTB 131</strain>
    </source>
</reference>
<dbReference type="Gene3D" id="1.10.3810.10">
    <property type="entry name" value="Biosynthetic peptidoglycan transglycosylase-like"/>
    <property type="match status" value="1"/>
</dbReference>
<dbReference type="GO" id="GO:0009002">
    <property type="term" value="F:serine-type D-Ala-D-Ala carboxypeptidase activity"/>
    <property type="evidence" value="ECO:0007669"/>
    <property type="project" value="UniProtKB-EC"/>
</dbReference>
<dbReference type="PANTHER" id="PTHR32282:SF32">
    <property type="entry name" value="PENICILLIN-BINDING PROTEIN 2A"/>
    <property type="match status" value="1"/>
</dbReference>
<evidence type="ECO:0000256" key="6">
    <source>
        <dbReference type="ARBA" id="ARBA00022676"/>
    </source>
</evidence>
<keyword evidence="14" id="KW-0511">Multifunctional enzyme</keyword>
<dbReference type="GO" id="GO:0030288">
    <property type="term" value="C:outer membrane-bounded periplasmic space"/>
    <property type="evidence" value="ECO:0007669"/>
    <property type="project" value="TreeGrafter"/>
</dbReference>
<keyword evidence="10" id="KW-0133">Cell shape</keyword>
<keyword evidence="12 18" id="KW-1133">Transmembrane helix</keyword>
<evidence type="ECO:0000256" key="11">
    <source>
        <dbReference type="ARBA" id="ARBA00022984"/>
    </source>
</evidence>
<dbReference type="Gene3D" id="3.40.710.10">
    <property type="entry name" value="DD-peptidase/beta-lactamase superfamily"/>
    <property type="match status" value="1"/>
</dbReference>
<dbReference type="InterPro" id="IPR036950">
    <property type="entry name" value="PBP_transglycosylase"/>
</dbReference>
<dbReference type="PANTHER" id="PTHR32282">
    <property type="entry name" value="BINDING PROTEIN TRANSPEPTIDASE, PUTATIVE-RELATED"/>
    <property type="match status" value="1"/>
</dbReference>